<dbReference type="Pfam" id="PF01565">
    <property type="entry name" value="FAD_binding_4"/>
    <property type="match status" value="1"/>
</dbReference>
<evidence type="ECO:0000313" key="8">
    <source>
        <dbReference type="EMBL" id="MBY8825390.1"/>
    </source>
</evidence>
<comment type="caution">
    <text evidence="8">The sequence shown here is derived from an EMBL/GenBank/DDBJ whole genome shotgun (WGS) entry which is preliminary data.</text>
</comment>
<evidence type="ECO:0000256" key="6">
    <source>
        <dbReference type="PIRNR" id="PIRNR000101"/>
    </source>
</evidence>
<keyword evidence="3 5" id="KW-0274">FAD</keyword>
<sequence>MKKAEDHRHLIAALSGIVGRRHVLTQAGATRFYRLGFRSGAGDALAVVRPASLVHLWQVLQACAGADVAVIMQAANTGLTGGSTPAEGGYDRPVVIVSVRRIKGIVTLDDARQVLCLPGSTLHELERTLRPLGREPHSVIGSSCFGASVIGGVCNNSGGSLVRRGTAYTQYALFVRSTPDGGLELVNHLGIDLGDDPIEMLRRIDDGHFTHPTADGSLSASDTGYARQIRDIDAASPARHNADPRCLYEASGSAGKVAVLAVRLDTFPLEAETRTFYIGCNDPARLAELRRRILGDCDTLPIAAEYLHAEAFDLADRYGKDQFLLIDWLGTDRLPRFFALKSRLDGMFFRFRWLPANLVDRALHIAGRFWPDHLPHRMRAWRQRFEHHLLLKTSAGAAASEMRELLHDWQSQDCDVFECSAAEAQKAFLHRFVIAGAAIRCQAVNPRRTGGVLALDIALRRNDRDWFETLPEPISAQLLHRLYYGHFLCHVLHQDYITAPGTDCEALKAQMLAQLDARGARYPAEHNVGHSYRAPPALADFYRDLDPANRFNPGIGFTSRLRNHAPDR</sequence>
<comment type="function">
    <text evidence="5 6">Catalyzes the oxidation of D-lactate to pyruvate.</text>
</comment>
<evidence type="ECO:0000256" key="4">
    <source>
        <dbReference type="ARBA" id="ARBA00023002"/>
    </source>
</evidence>
<keyword evidence="4 5" id="KW-0560">Oxidoreductase</keyword>
<dbReference type="Gene3D" id="3.30.1370.20">
    <property type="entry name" value="D-lactate dehydrogenase, cap domain, subdomain 2"/>
    <property type="match status" value="1"/>
</dbReference>
<feature type="domain" description="FAD-binding PCMH-type" evidence="7">
    <location>
        <begin position="40"/>
        <end position="269"/>
    </location>
</feature>
<evidence type="ECO:0000256" key="2">
    <source>
        <dbReference type="ARBA" id="ARBA00022630"/>
    </source>
</evidence>
<dbReference type="InterPro" id="IPR016173">
    <property type="entry name" value="D-lactate_DH_C-sub2"/>
</dbReference>
<dbReference type="InterPro" id="IPR015409">
    <property type="entry name" value="Lactate_DH_C"/>
</dbReference>
<keyword evidence="5" id="KW-0997">Cell inner membrane</keyword>
<dbReference type="Proteomes" id="UP000706039">
    <property type="component" value="Unassembled WGS sequence"/>
</dbReference>
<dbReference type="Pfam" id="PF09330">
    <property type="entry name" value="Lact-deh-memb"/>
    <property type="match status" value="1"/>
</dbReference>
<dbReference type="NCBIfam" id="NF008387">
    <property type="entry name" value="PRK11183.1"/>
    <property type="match status" value="1"/>
</dbReference>
<gene>
    <name evidence="5 8" type="primary">dld</name>
    <name evidence="8" type="ORF">K7G82_24005</name>
</gene>
<dbReference type="PANTHER" id="PTHR43716:SF1">
    <property type="entry name" value="D-2-HYDROXYGLUTARATE DEHYDROGENASE, MITOCHONDRIAL"/>
    <property type="match status" value="1"/>
</dbReference>
<comment type="cofactor">
    <cofactor evidence="1 5 6">
        <name>FAD</name>
        <dbReference type="ChEBI" id="CHEBI:57692"/>
    </cofactor>
</comment>
<evidence type="ECO:0000256" key="1">
    <source>
        <dbReference type="ARBA" id="ARBA00001974"/>
    </source>
</evidence>
<feature type="binding site" evidence="5">
    <location>
        <position position="259"/>
    </location>
    <ligand>
        <name>FAD</name>
        <dbReference type="ChEBI" id="CHEBI:57692"/>
    </ligand>
</feature>
<dbReference type="HAMAP" id="MF_02092">
    <property type="entry name" value="DLDH_Dld"/>
    <property type="match status" value="1"/>
</dbReference>
<dbReference type="Gene3D" id="3.30.43.10">
    <property type="entry name" value="Uridine Diphospho-n-acetylenolpyruvylglucosamine Reductase, domain 2"/>
    <property type="match status" value="1"/>
</dbReference>
<dbReference type="InterPro" id="IPR006094">
    <property type="entry name" value="Oxid_FAD_bind_N"/>
</dbReference>
<dbReference type="PANTHER" id="PTHR43716">
    <property type="entry name" value="D-2-HYDROXYGLUTARATE DEHYDROGENASE, MITOCHONDRIAL"/>
    <property type="match status" value="1"/>
</dbReference>
<dbReference type="InterPro" id="IPR051264">
    <property type="entry name" value="FAD-oxidored/transferase_4"/>
</dbReference>
<dbReference type="SUPFAM" id="SSF56176">
    <property type="entry name" value="FAD-binding/transporter-associated domain-like"/>
    <property type="match status" value="1"/>
</dbReference>
<dbReference type="RefSeq" id="WP_222992498.1">
    <property type="nucleotide sequence ID" value="NZ_JAINVV010000012.1"/>
</dbReference>
<comment type="similarity">
    <text evidence="5">Belongs to the quinone-dependent D-lactate dehydrogenase family.</text>
</comment>
<evidence type="ECO:0000259" key="7">
    <source>
        <dbReference type="PROSITE" id="PS51387"/>
    </source>
</evidence>
<dbReference type="EMBL" id="JAINVV010000012">
    <property type="protein sequence ID" value="MBY8825390.1"/>
    <property type="molecule type" value="Genomic_DNA"/>
</dbReference>
<dbReference type="InterPro" id="IPR016169">
    <property type="entry name" value="FAD-bd_PCMH_sub2"/>
</dbReference>
<feature type="binding site" evidence="5">
    <location>
        <begin position="82"/>
        <end position="83"/>
    </location>
    <ligand>
        <name>FAD</name>
        <dbReference type="ChEBI" id="CHEBI:57692"/>
    </ligand>
</feature>
<evidence type="ECO:0000256" key="5">
    <source>
        <dbReference type="HAMAP-Rule" id="MF_02092"/>
    </source>
</evidence>
<organism evidence="8 9">
    <name type="scientific">Sphingomonas colocasiae</name>
    <dbReference type="NCBI Taxonomy" id="1848973"/>
    <lineage>
        <taxon>Bacteria</taxon>
        <taxon>Pseudomonadati</taxon>
        <taxon>Pseudomonadota</taxon>
        <taxon>Alphaproteobacteria</taxon>
        <taxon>Sphingomonadales</taxon>
        <taxon>Sphingomonadaceae</taxon>
        <taxon>Sphingomonas</taxon>
    </lineage>
</organism>
<evidence type="ECO:0000256" key="3">
    <source>
        <dbReference type="ARBA" id="ARBA00022827"/>
    </source>
</evidence>
<dbReference type="InterPro" id="IPR016172">
    <property type="entry name" value="D-lactate_DH_C-sub1"/>
</dbReference>
<feature type="binding site" evidence="5">
    <location>
        <position position="148"/>
    </location>
    <ligand>
        <name>FAD</name>
        <dbReference type="ChEBI" id="CHEBI:57692"/>
    </ligand>
</feature>
<keyword evidence="5" id="KW-0472">Membrane</keyword>
<dbReference type="InterPro" id="IPR016166">
    <property type="entry name" value="FAD-bd_PCMH"/>
</dbReference>
<dbReference type="InterPro" id="IPR016164">
    <property type="entry name" value="FAD-linked_Oxase-like_C"/>
</dbReference>
<keyword evidence="2 5" id="KW-0285">Flavoprotein</keyword>
<dbReference type="InterPro" id="IPR016167">
    <property type="entry name" value="FAD-bd_PCMH_sub1"/>
</dbReference>
<keyword evidence="9" id="KW-1185">Reference proteome</keyword>
<evidence type="ECO:0000313" key="9">
    <source>
        <dbReference type="Proteomes" id="UP000706039"/>
    </source>
</evidence>
<dbReference type="PIRSF" id="PIRSF000101">
    <property type="entry name" value="D-lactate_dh"/>
    <property type="match status" value="1"/>
</dbReference>
<feature type="binding site" evidence="5">
    <location>
        <begin position="74"/>
        <end position="78"/>
    </location>
    <ligand>
        <name>FAD</name>
        <dbReference type="ChEBI" id="CHEBI:57692"/>
    </ligand>
</feature>
<protein>
    <recommendedName>
        <fullName evidence="5">Quinone-dependent D-lactate dehydrogenase</fullName>
        <ecNumber evidence="5">1.1.5.12</ecNumber>
    </recommendedName>
    <alternativeName>
        <fullName evidence="5">D-lactate dehydrogenase</fullName>
        <shortName evidence="5">D-LDH</shortName>
    </alternativeName>
</protein>
<keyword evidence="5" id="KW-1003">Cell membrane</keyword>
<proteinExistence type="inferred from homology"/>
<name>A0ABS7PXL6_9SPHN</name>
<dbReference type="InterPro" id="IPR012256">
    <property type="entry name" value="D_lactate_DH"/>
</dbReference>
<reference evidence="8 9" key="1">
    <citation type="submission" date="2021-08" db="EMBL/GenBank/DDBJ databases">
        <authorList>
            <person name="Tuo L."/>
        </authorList>
    </citation>
    <scope>NUCLEOTIDE SEQUENCE [LARGE SCALE GENOMIC DNA]</scope>
    <source>
        <strain evidence="8 9">JCM 31229</strain>
    </source>
</reference>
<dbReference type="InterPro" id="IPR036318">
    <property type="entry name" value="FAD-bd_PCMH-like_sf"/>
</dbReference>
<dbReference type="Gene3D" id="3.30.465.10">
    <property type="match status" value="1"/>
</dbReference>
<dbReference type="EC" id="1.1.5.12" evidence="5"/>
<keyword evidence="5 6" id="KW-0874">Quinone</keyword>
<feature type="binding site" evidence="5">
    <location>
        <position position="158"/>
    </location>
    <ligand>
        <name>FAD</name>
        <dbReference type="ChEBI" id="CHEBI:57692"/>
    </ligand>
</feature>
<dbReference type="PROSITE" id="PS51387">
    <property type="entry name" value="FAD_PCMH"/>
    <property type="match status" value="1"/>
</dbReference>
<feature type="binding site" evidence="5">
    <location>
        <position position="141"/>
    </location>
    <ligand>
        <name>FAD</name>
        <dbReference type="ChEBI" id="CHEBI:57692"/>
    </ligand>
</feature>
<dbReference type="GO" id="GO:0008720">
    <property type="term" value="F:D-lactate dehydrogenase (NAD+) activity"/>
    <property type="evidence" value="ECO:0007669"/>
    <property type="project" value="UniProtKB-EC"/>
</dbReference>
<accession>A0ABS7PXL6</accession>
<dbReference type="Gene3D" id="3.30.70.610">
    <property type="entry name" value="D-lactate dehydrogenase, cap domain, subdomain 1"/>
    <property type="match status" value="2"/>
</dbReference>
<comment type="catalytic activity">
    <reaction evidence="5 6">
        <text>(R)-lactate + a quinone = a quinol + pyruvate</text>
        <dbReference type="Rhea" id="RHEA:51468"/>
        <dbReference type="ChEBI" id="CHEBI:15361"/>
        <dbReference type="ChEBI" id="CHEBI:16004"/>
        <dbReference type="ChEBI" id="CHEBI:24646"/>
        <dbReference type="ChEBI" id="CHEBI:132124"/>
        <dbReference type="EC" id="1.1.5.12"/>
    </reaction>
</comment>
<comment type="subcellular location">
    <subcellularLocation>
        <location evidence="5">Cell inner membrane</location>
        <topology evidence="5">Peripheral membrane protein</topology>
        <orientation evidence="5">Cytoplasmic side</orientation>
    </subcellularLocation>
</comment>
<dbReference type="SUPFAM" id="SSF55103">
    <property type="entry name" value="FAD-linked oxidases, C-terminal domain"/>
    <property type="match status" value="1"/>
</dbReference>